<organism evidence="2 3">
    <name type="scientific">Zemynaea arenosa</name>
    <dbReference type="NCBI Taxonomy" id="2561931"/>
    <lineage>
        <taxon>Bacteria</taxon>
        <taxon>Pseudomonadati</taxon>
        <taxon>Pseudomonadota</taxon>
        <taxon>Betaproteobacteria</taxon>
        <taxon>Burkholderiales</taxon>
        <taxon>Oxalobacteraceae</taxon>
        <taxon>Telluria group</taxon>
        <taxon>Zemynaea</taxon>
    </lineage>
</organism>
<reference evidence="2 3" key="1">
    <citation type="submission" date="2019-03" db="EMBL/GenBank/DDBJ databases">
        <title>Draft Genome Sequence of Massilia arenosa sp. nov., a Novel Massilia Species Isolated from a Sandy-loam Maize Soil.</title>
        <authorList>
            <person name="Raths R."/>
            <person name="Peta V."/>
            <person name="Bucking H."/>
        </authorList>
    </citation>
    <scope>NUCLEOTIDE SEQUENCE [LARGE SCALE GENOMIC DNA]</scope>
    <source>
        <strain evidence="2 3">MC02</strain>
    </source>
</reference>
<dbReference type="SUPFAM" id="SSF51735">
    <property type="entry name" value="NAD(P)-binding Rossmann-fold domains"/>
    <property type="match status" value="1"/>
</dbReference>
<dbReference type="Proteomes" id="UP000298438">
    <property type="component" value="Unassembled WGS sequence"/>
</dbReference>
<evidence type="ECO:0000313" key="2">
    <source>
        <dbReference type="EMBL" id="TFW21251.1"/>
    </source>
</evidence>
<feature type="domain" description="NAD(P)-binding" evidence="1">
    <location>
        <begin position="7"/>
        <end position="188"/>
    </location>
</feature>
<dbReference type="InterPro" id="IPR036291">
    <property type="entry name" value="NAD(P)-bd_dom_sf"/>
</dbReference>
<protein>
    <submittedName>
        <fullName evidence="2">NAD-dependent epimerase/dehydratase family protein</fullName>
    </submittedName>
</protein>
<dbReference type="InterPro" id="IPR051606">
    <property type="entry name" value="Polyketide_Oxido-like"/>
</dbReference>
<name>A0A4Y9SI07_9BURK</name>
<evidence type="ECO:0000259" key="1">
    <source>
        <dbReference type="Pfam" id="PF13460"/>
    </source>
</evidence>
<gene>
    <name evidence="2" type="ORF">E4L96_09185</name>
</gene>
<dbReference type="Pfam" id="PF13460">
    <property type="entry name" value="NAD_binding_10"/>
    <property type="match status" value="1"/>
</dbReference>
<dbReference type="InterPro" id="IPR016040">
    <property type="entry name" value="NAD(P)-bd_dom"/>
</dbReference>
<dbReference type="PANTHER" id="PTHR43355">
    <property type="entry name" value="FLAVIN REDUCTASE (NADPH)"/>
    <property type="match status" value="1"/>
</dbReference>
<comment type="caution">
    <text evidence="2">The sequence shown here is derived from an EMBL/GenBank/DDBJ whole genome shotgun (WGS) entry which is preliminary data.</text>
</comment>
<accession>A0A4Y9SI07</accession>
<dbReference type="PANTHER" id="PTHR43355:SF2">
    <property type="entry name" value="FLAVIN REDUCTASE (NADPH)"/>
    <property type="match status" value="1"/>
</dbReference>
<dbReference type="GO" id="GO:0016646">
    <property type="term" value="F:oxidoreductase activity, acting on the CH-NH group of donors, NAD or NADP as acceptor"/>
    <property type="evidence" value="ECO:0007669"/>
    <property type="project" value="TreeGrafter"/>
</dbReference>
<sequence length="203" mass="21507">MKIALIGATGFVGSALREEALGRGHELVAIARRLDGLPADPRLAARPVDLTNVAALTSALRGVDVALVAVRYDGTDMERVLSAVREARVPRTLFIGGAGSLRNPAGVDLVDTPDFPALYKAEATAARAFLQRLRGETTLDWSYLSPSAALLPGPRTGQFRLGADDVLIDAEGKSHISVADLAVAALDEIALPTHIRRRFTAGY</sequence>
<proteinExistence type="predicted"/>
<evidence type="ECO:0000313" key="3">
    <source>
        <dbReference type="Proteomes" id="UP000298438"/>
    </source>
</evidence>
<dbReference type="AlphaFoldDB" id="A0A4Y9SI07"/>
<dbReference type="EMBL" id="SPVF01000122">
    <property type="protein sequence ID" value="TFW21251.1"/>
    <property type="molecule type" value="Genomic_DNA"/>
</dbReference>
<dbReference type="RefSeq" id="WP_135206915.1">
    <property type="nucleotide sequence ID" value="NZ_SPVF01000122.1"/>
</dbReference>
<dbReference type="Gene3D" id="3.40.50.720">
    <property type="entry name" value="NAD(P)-binding Rossmann-like Domain"/>
    <property type="match status" value="1"/>
</dbReference>
<dbReference type="OrthoDB" id="7352421at2"/>
<keyword evidence="3" id="KW-1185">Reference proteome</keyword>